<feature type="non-terminal residue" evidence="13">
    <location>
        <position position="1"/>
    </location>
</feature>
<gene>
    <name evidence="13" type="primary">Myo9a_0</name>
    <name evidence="13" type="ORF">FREMAG_R14251</name>
</gene>
<evidence type="ECO:0000256" key="9">
    <source>
        <dbReference type="ARBA" id="ARBA00023212"/>
    </source>
</evidence>
<dbReference type="AlphaFoldDB" id="A0A850W2Y4"/>
<evidence type="ECO:0000256" key="5">
    <source>
        <dbReference type="ARBA" id="ARBA00022741"/>
    </source>
</evidence>
<evidence type="ECO:0000256" key="3">
    <source>
        <dbReference type="ARBA" id="ARBA00022490"/>
    </source>
</evidence>
<dbReference type="PROSITE" id="PS51456">
    <property type="entry name" value="MYOSIN_MOTOR"/>
    <property type="match status" value="1"/>
</dbReference>
<keyword evidence="3" id="KW-0963">Cytoplasm</keyword>
<evidence type="ECO:0000313" key="13">
    <source>
        <dbReference type="EMBL" id="NWH51775.1"/>
    </source>
</evidence>
<dbReference type="PANTHER" id="PTHR46256">
    <property type="entry name" value="AGAP011099-PA"/>
    <property type="match status" value="1"/>
</dbReference>
<comment type="caution">
    <text evidence="13">The sequence shown here is derived from an EMBL/GenBank/DDBJ whole genome shotgun (WGS) entry which is preliminary data.</text>
</comment>
<evidence type="ECO:0000256" key="6">
    <source>
        <dbReference type="ARBA" id="ARBA00022840"/>
    </source>
</evidence>
<evidence type="ECO:0000256" key="2">
    <source>
        <dbReference type="ARBA" id="ARBA00004316"/>
    </source>
</evidence>
<organism evidence="13 14">
    <name type="scientific">Fregata magnificens</name>
    <name type="common">Magnificent frigatebird</name>
    <dbReference type="NCBI Taxonomy" id="37042"/>
    <lineage>
        <taxon>Eukaryota</taxon>
        <taxon>Metazoa</taxon>
        <taxon>Chordata</taxon>
        <taxon>Craniata</taxon>
        <taxon>Vertebrata</taxon>
        <taxon>Euteleostomi</taxon>
        <taxon>Archelosauria</taxon>
        <taxon>Archosauria</taxon>
        <taxon>Dinosauria</taxon>
        <taxon>Saurischia</taxon>
        <taxon>Theropoda</taxon>
        <taxon>Coelurosauria</taxon>
        <taxon>Aves</taxon>
        <taxon>Neognathae</taxon>
        <taxon>Neoaves</taxon>
        <taxon>Aequornithes</taxon>
        <taxon>Suliformes</taxon>
        <taxon>Fregatidae</taxon>
        <taxon>Fregata</taxon>
    </lineage>
</organism>
<keyword evidence="5" id="KW-0547">Nucleotide-binding</keyword>
<evidence type="ECO:0000313" key="14">
    <source>
        <dbReference type="Proteomes" id="UP000632118"/>
    </source>
</evidence>
<proteinExistence type="inferred from homology"/>
<evidence type="ECO:0000256" key="11">
    <source>
        <dbReference type="PROSITE-ProRule" id="PRU00782"/>
    </source>
</evidence>
<keyword evidence="8" id="KW-0505">Motor protein</keyword>
<dbReference type="Pfam" id="PF00063">
    <property type="entry name" value="Myosin_head"/>
    <property type="match status" value="1"/>
</dbReference>
<dbReference type="GO" id="GO:0005524">
    <property type="term" value="F:ATP binding"/>
    <property type="evidence" value="ECO:0007669"/>
    <property type="project" value="UniProtKB-KW"/>
</dbReference>
<dbReference type="Proteomes" id="UP000632118">
    <property type="component" value="Unassembled WGS sequence"/>
</dbReference>
<evidence type="ECO:0000256" key="8">
    <source>
        <dbReference type="ARBA" id="ARBA00023175"/>
    </source>
</evidence>
<evidence type="ECO:0000259" key="12">
    <source>
        <dbReference type="PROSITE" id="PS51456"/>
    </source>
</evidence>
<feature type="non-terminal residue" evidence="13">
    <location>
        <position position="65"/>
    </location>
</feature>
<evidence type="ECO:0000256" key="10">
    <source>
        <dbReference type="ARBA" id="ARBA00023273"/>
    </source>
</evidence>
<keyword evidence="7 11" id="KW-0518">Myosin</keyword>
<dbReference type="InterPro" id="IPR036961">
    <property type="entry name" value="Kinesin_motor_dom_sf"/>
</dbReference>
<reference evidence="13" key="1">
    <citation type="submission" date="2019-09" db="EMBL/GenBank/DDBJ databases">
        <title>Bird 10,000 Genomes (B10K) Project - Family phase.</title>
        <authorList>
            <person name="Zhang G."/>
        </authorList>
    </citation>
    <scope>NUCLEOTIDE SEQUENCE</scope>
    <source>
        <strain evidence="13">B10K-DU-002-48</strain>
        <tissue evidence="13">Muscle</tissue>
    </source>
</reference>
<comment type="similarity">
    <text evidence="11">Belongs to the TRAFAC class myosin-kinesin ATPase superfamily. Myosin family.</text>
</comment>
<keyword evidence="10" id="KW-0966">Cell projection</keyword>
<protein>
    <submittedName>
        <fullName evidence="13">MYO9A protein</fullName>
    </submittedName>
</protein>
<dbReference type="InterPro" id="IPR052409">
    <property type="entry name" value="Myosin-III_kinase_activity"/>
</dbReference>
<keyword evidence="14" id="KW-1185">Reference proteome</keyword>
<dbReference type="PANTHER" id="PTHR46256:SF5">
    <property type="entry name" value="MYOSIN-IIIB-LIKE"/>
    <property type="match status" value="1"/>
</dbReference>
<name>A0A850W2Y4_FREMA</name>
<dbReference type="SUPFAM" id="SSF52540">
    <property type="entry name" value="P-loop containing nucleoside triphosphate hydrolases"/>
    <property type="match status" value="1"/>
</dbReference>
<dbReference type="Gene3D" id="3.40.850.10">
    <property type="entry name" value="Kinesin motor domain"/>
    <property type="match status" value="1"/>
</dbReference>
<dbReference type="InterPro" id="IPR001609">
    <property type="entry name" value="Myosin_head_motor_dom-like"/>
</dbReference>
<evidence type="ECO:0000256" key="4">
    <source>
        <dbReference type="ARBA" id="ARBA00022737"/>
    </source>
</evidence>
<evidence type="ECO:0000256" key="1">
    <source>
        <dbReference type="ARBA" id="ARBA00004245"/>
    </source>
</evidence>
<dbReference type="OrthoDB" id="6108017at2759"/>
<dbReference type="GO" id="GO:0030832">
    <property type="term" value="P:regulation of actin filament length"/>
    <property type="evidence" value="ECO:0007669"/>
    <property type="project" value="TreeGrafter"/>
</dbReference>
<feature type="domain" description="Myosin motor" evidence="12">
    <location>
        <begin position="1"/>
        <end position="65"/>
    </location>
</feature>
<keyword evidence="6" id="KW-0067">ATP-binding</keyword>
<dbReference type="InterPro" id="IPR027417">
    <property type="entry name" value="P-loop_NTPase"/>
</dbReference>
<dbReference type="EMBL" id="WAAD01030049">
    <property type="protein sequence ID" value="NWH51775.1"/>
    <property type="molecule type" value="Genomic_DNA"/>
</dbReference>
<evidence type="ECO:0000256" key="7">
    <source>
        <dbReference type="ARBA" id="ARBA00023123"/>
    </source>
</evidence>
<keyword evidence="4" id="KW-0677">Repeat</keyword>
<accession>A0A850W2Y4</accession>
<keyword evidence="9" id="KW-0206">Cytoskeleton</keyword>
<comment type="subcellular location">
    <subcellularLocation>
        <location evidence="2">Cell projection</location>
    </subcellularLocation>
    <subcellularLocation>
        <location evidence="1">Cytoplasm</location>
        <location evidence="1">Cytoskeleton</location>
    </subcellularLocation>
</comment>
<dbReference type="GO" id="GO:0003779">
    <property type="term" value="F:actin binding"/>
    <property type="evidence" value="ECO:0007669"/>
    <property type="project" value="UniProtKB-KW"/>
</dbReference>
<dbReference type="GO" id="GO:0004674">
    <property type="term" value="F:protein serine/threonine kinase activity"/>
    <property type="evidence" value="ECO:0007669"/>
    <property type="project" value="TreeGrafter"/>
</dbReference>
<dbReference type="GO" id="GO:0000146">
    <property type="term" value="F:microfilament motor activity"/>
    <property type="evidence" value="ECO:0007669"/>
    <property type="project" value="TreeGrafter"/>
</dbReference>
<keyword evidence="11" id="KW-0009">Actin-binding</keyword>
<comment type="caution">
    <text evidence="11">Lacks conserved residue(s) required for the propagation of feature annotation.</text>
</comment>
<sequence length="65" mass="7407">TDVGDILIAMNPFQPLPLYRREVSKQYRCHEMGTLPSRIFAVADWAYHTMLGRWGAGPQSQCIVI</sequence>
<dbReference type="GO" id="GO:0042995">
    <property type="term" value="C:cell projection"/>
    <property type="evidence" value="ECO:0007669"/>
    <property type="project" value="UniProtKB-SubCell"/>
</dbReference>
<dbReference type="GO" id="GO:0016459">
    <property type="term" value="C:myosin complex"/>
    <property type="evidence" value="ECO:0007669"/>
    <property type="project" value="UniProtKB-KW"/>
</dbReference>